<dbReference type="PANTHER" id="PTHR10170:SF10">
    <property type="entry name" value="HUNTINGTIN"/>
    <property type="match status" value="1"/>
</dbReference>
<accession>A0A0T6BAS2</accession>
<proteinExistence type="predicted"/>
<dbReference type="Pfam" id="PF20927">
    <property type="entry name" value="Htt_C-HEAT"/>
    <property type="match status" value="3"/>
</dbReference>
<dbReference type="InterPro" id="IPR048413">
    <property type="entry name" value="Htt_C-HEAT_rpt"/>
</dbReference>
<sequence>DFIELTASVENITRSFRRIDQFDEKTLNLSLVVRFCVVCAESLVYRLYSDDDDDPNLEQVESILRRLDVILKLPELIRILALDAHWTWLCSLVNSLYILFEFLTPNSAYRNPLSKFDHDIGDIADMKNTIVQHCYRQFETVFLSVSKGRSSMKMTRTFREAITSILINLSKIPALNSYLLTPTALWKQNRTSVMMKQDAEVDDVDHLRQPAPLPIDFLKDFQLLEEYNFRISRLGWSSRKQFEETWMSLLSVLNSGLIEENDAVPSTNSFAIKTATALLGRTLYHQPNGNDSSTLFHVSRDPPIEETDTSVKKLKSIQDKFERSLRTATANFTCNTPSNIVMNVFTKPNIEKLHPNTYSCGQISIAYLSLPSKASTEGTDDDEDDTVDILGRMYRERHATLLESNLDLNSCIQSLLDLYSQWFRSFENRPQSAKILNEILKSIVVISDLFQHRSQFQWMLDICVEYAKNPLLENDILYRYIIVGACKATAVLNPDTEIYELVKKILCQYAKSSNISVRISCLHGLLYLLEGCVLSNTVIGGLSDELQLVLPIAIEYIDEFQKNASAYTNKFCNQEHDLTAWALTFFIIENVHEDHLPLGFIDSAILSLLSSLRKSKQITMDVYSCLIKALERLIIKRCAILSLLSCLRKSKQITMDVYSCLIKALERLIIKRCLPEDSKEQILKLAIEKTKDGHAMQSLIGVQLMISCMYTDYTERTRNSGNSDAYSNDNPDNLVHIVEKISIIFDRIKKGLPFQVEVLCHVLPDVINDFFSPADILTKVVGEYLSPQQKYPALLSRIVFEVFENGIAQSQIALLQDWVVVSLPNFIQTFSTGMATWYLTCFFVSTSTNFWLRSIFPRVRTRIGRLEYEDRVMLCIAGRDFYNNLTTDKQRQVFVDAFRRAKEEGGEPDSPFSDLLECL</sequence>
<dbReference type="InterPro" id="IPR028426">
    <property type="entry name" value="Huntingtin_fam"/>
</dbReference>
<dbReference type="Proteomes" id="UP000051574">
    <property type="component" value="Unassembled WGS sequence"/>
</dbReference>
<dbReference type="GO" id="GO:0005737">
    <property type="term" value="C:cytoplasm"/>
    <property type="evidence" value="ECO:0007669"/>
    <property type="project" value="InterPro"/>
</dbReference>
<evidence type="ECO:0000313" key="1">
    <source>
        <dbReference type="EMBL" id="KRT84434.1"/>
    </source>
</evidence>
<dbReference type="GO" id="GO:0005634">
    <property type="term" value="C:nucleus"/>
    <property type="evidence" value="ECO:0007669"/>
    <property type="project" value="InterPro"/>
</dbReference>
<dbReference type="EMBL" id="LJIG01002506">
    <property type="protein sequence ID" value="KRT84434.1"/>
    <property type="molecule type" value="Genomic_DNA"/>
</dbReference>
<feature type="non-terminal residue" evidence="1">
    <location>
        <position position="1"/>
    </location>
</feature>
<name>A0A0T6BAS2_9SCAR</name>
<organism evidence="1 2">
    <name type="scientific">Oryctes borbonicus</name>
    <dbReference type="NCBI Taxonomy" id="1629725"/>
    <lineage>
        <taxon>Eukaryota</taxon>
        <taxon>Metazoa</taxon>
        <taxon>Ecdysozoa</taxon>
        <taxon>Arthropoda</taxon>
        <taxon>Hexapoda</taxon>
        <taxon>Insecta</taxon>
        <taxon>Pterygota</taxon>
        <taxon>Neoptera</taxon>
        <taxon>Endopterygota</taxon>
        <taxon>Coleoptera</taxon>
        <taxon>Polyphaga</taxon>
        <taxon>Scarabaeiformia</taxon>
        <taxon>Scarabaeidae</taxon>
        <taxon>Dynastinae</taxon>
        <taxon>Oryctes</taxon>
    </lineage>
</organism>
<protein>
    <recommendedName>
        <fullName evidence="3">HEAT domain-containing protein</fullName>
    </recommendedName>
</protein>
<dbReference type="AlphaFoldDB" id="A0A0T6BAS2"/>
<dbReference type="PANTHER" id="PTHR10170">
    <property type="entry name" value="HUNTINGTON DISEASE PROTEIN"/>
    <property type="match status" value="1"/>
</dbReference>
<evidence type="ECO:0008006" key="3">
    <source>
        <dbReference type="Google" id="ProtNLM"/>
    </source>
</evidence>
<reference evidence="1 2" key="1">
    <citation type="submission" date="2015-09" db="EMBL/GenBank/DDBJ databases">
        <title>Draft genome of the scarab beetle Oryctes borbonicus.</title>
        <authorList>
            <person name="Meyer J.M."/>
            <person name="Markov G.V."/>
            <person name="Baskaran P."/>
            <person name="Herrmann M."/>
            <person name="Sommer R.J."/>
            <person name="Roedelsperger C."/>
        </authorList>
    </citation>
    <scope>NUCLEOTIDE SEQUENCE [LARGE SCALE GENOMIC DNA]</scope>
    <source>
        <strain evidence="1">OB123</strain>
        <tissue evidence="1">Whole animal</tissue>
    </source>
</reference>
<gene>
    <name evidence="1" type="ORF">AMK59_2640</name>
</gene>
<keyword evidence="2" id="KW-1185">Reference proteome</keyword>
<evidence type="ECO:0000313" key="2">
    <source>
        <dbReference type="Proteomes" id="UP000051574"/>
    </source>
</evidence>
<dbReference type="OrthoDB" id="10065698at2759"/>
<dbReference type="InterPro" id="IPR000091">
    <property type="entry name" value="Huntingtin"/>
</dbReference>
<comment type="caution">
    <text evidence="1">The sequence shown here is derived from an EMBL/GenBank/DDBJ whole genome shotgun (WGS) entry which is preliminary data.</text>
</comment>
<dbReference type="PRINTS" id="PR00375">
    <property type="entry name" value="HUNTINGTIN"/>
</dbReference>